<evidence type="ECO:0000256" key="5">
    <source>
        <dbReference type="ARBA" id="ARBA00022806"/>
    </source>
</evidence>
<feature type="region of interest" description="Disordered" evidence="11">
    <location>
        <begin position="348"/>
        <end position="384"/>
    </location>
</feature>
<evidence type="ECO:0000256" key="7">
    <source>
        <dbReference type="ARBA" id="ARBA00022840"/>
    </source>
</evidence>
<keyword evidence="8 10" id="KW-0238">DNA-binding</keyword>
<dbReference type="PANTHER" id="PTHR30591:SF1">
    <property type="entry name" value="RECBCD ENZYME SUBUNIT RECC"/>
    <property type="match status" value="1"/>
</dbReference>
<keyword evidence="3 10" id="KW-0227">DNA damage</keyword>
<accession>A0A542ZBK9</accession>
<keyword evidence="2 10" id="KW-0547">Nucleotide-binding</keyword>
<keyword evidence="14" id="KW-1185">Reference proteome</keyword>
<dbReference type="RefSeq" id="WP_142093489.1">
    <property type="nucleotide sequence ID" value="NZ_BAAAMD010000003.1"/>
</dbReference>
<keyword evidence="1 10" id="KW-0540">Nuclease</keyword>
<proteinExistence type="inferred from homology"/>
<reference evidence="13 14" key="1">
    <citation type="submission" date="2019-06" db="EMBL/GenBank/DDBJ databases">
        <title>Sequencing the genomes of 1000 actinobacteria strains.</title>
        <authorList>
            <person name="Klenk H.-P."/>
        </authorList>
    </citation>
    <scope>NUCLEOTIDE SEQUENCE [LARGE SCALE GENOMIC DNA]</scope>
    <source>
        <strain evidence="13 14">DSM 8251</strain>
    </source>
</reference>
<evidence type="ECO:0000256" key="3">
    <source>
        <dbReference type="ARBA" id="ARBA00022763"/>
    </source>
</evidence>
<keyword evidence="7 10" id="KW-0067">ATP-binding</keyword>
<evidence type="ECO:0000256" key="6">
    <source>
        <dbReference type="ARBA" id="ARBA00022839"/>
    </source>
</evidence>
<dbReference type="SUPFAM" id="SSF52980">
    <property type="entry name" value="Restriction endonuclease-like"/>
    <property type="match status" value="1"/>
</dbReference>
<dbReference type="GO" id="GO:0005524">
    <property type="term" value="F:ATP binding"/>
    <property type="evidence" value="ECO:0007669"/>
    <property type="project" value="UniProtKB-UniRule"/>
</dbReference>
<feature type="compositionally biased region" description="Basic and acidic residues" evidence="11">
    <location>
        <begin position="348"/>
        <end position="357"/>
    </location>
</feature>
<dbReference type="GO" id="GO:0009338">
    <property type="term" value="C:exodeoxyribonuclease V complex"/>
    <property type="evidence" value="ECO:0007669"/>
    <property type="project" value="InterPro"/>
</dbReference>
<evidence type="ECO:0000256" key="10">
    <source>
        <dbReference type="HAMAP-Rule" id="MF_01486"/>
    </source>
</evidence>
<keyword evidence="5 10" id="KW-0347">Helicase</keyword>
<keyword evidence="6 10" id="KW-0269">Exonuclease</keyword>
<protein>
    <recommendedName>
        <fullName evidence="10">RecBCD enzyme subunit RecC</fullName>
    </recommendedName>
    <alternativeName>
        <fullName evidence="10">Exonuclease V subunit RecC</fullName>
        <shortName evidence="10">ExoV subunit RecC</shortName>
    </alternativeName>
    <alternativeName>
        <fullName evidence="10">Helicase/nuclease RecBCD subunit RecC</fullName>
    </alternativeName>
</protein>
<comment type="similarity">
    <text evidence="10">Belongs to the RecC family.</text>
</comment>
<name>A0A542ZBK9_9ACTN</name>
<dbReference type="OrthoDB" id="9762834at2"/>
<keyword evidence="9 10" id="KW-0234">DNA repair</keyword>
<dbReference type="NCBIfam" id="TIGR01450">
    <property type="entry name" value="recC"/>
    <property type="match status" value="1"/>
</dbReference>
<dbReference type="GO" id="GO:0000724">
    <property type="term" value="P:double-strand break repair via homologous recombination"/>
    <property type="evidence" value="ECO:0007669"/>
    <property type="project" value="UniProtKB-UniRule"/>
</dbReference>
<dbReference type="InterPro" id="IPR027417">
    <property type="entry name" value="P-loop_NTPase"/>
</dbReference>
<dbReference type="InterPro" id="IPR006697">
    <property type="entry name" value="RecC"/>
</dbReference>
<comment type="caution">
    <text evidence="13">The sequence shown here is derived from an EMBL/GenBank/DDBJ whole genome shotgun (WGS) entry which is preliminary data.</text>
</comment>
<comment type="miscellaneous">
    <text evidence="10">In the RecBCD complex, RecB has a slow 3'-5' helicase, an exonuclease activity and loads RecA onto ssDNA, RecD has a fast 5'-3' helicase activity, while RecC stimulates the ATPase and processivity of the RecB helicase and contributes to recognition of the Chi site.</text>
</comment>
<evidence type="ECO:0000259" key="12">
    <source>
        <dbReference type="Pfam" id="PF17946"/>
    </source>
</evidence>
<gene>
    <name evidence="10" type="primary">recC</name>
    <name evidence="13" type="ORF">FB460_1466</name>
</gene>
<feature type="compositionally biased region" description="Basic and acidic residues" evidence="11">
    <location>
        <begin position="365"/>
        <end position="384"/>
    </location>
</feature>
<dbReference type="HAMAP" id="MF_01486">
    <property type="entry name" value="RecC"/>
    <property type="match status" value="1"/>
</dbReference>
<feature type="domain" description="RecC C-terminal" evidence="12">
    <location>
        <begin position="841"/>
        <end position="1058"/>
    </location>
</feature>
<evidence type="ECO:0000256" key="1">
    <source>
        <dbReference type="ARBA" id="ARBA00022722"/>
    </source>
</evidence>
<evidence type="ECO:0000313" key="14">
    <source>
        <dbReference type="Proteomes" id="UP000316196"/>
    </source>
</evidence>
<dbReference type="AlphaFoldDB" id="A0A542ZBK9"/>
<feature type="region of interest" description="Disordered" evidence="11">
    <location>
        <begin position="311"/>
        <end position="330"/>
    </location>
</feature>
<comment type="function">
    <text evidence="10">A helicase/nuclease that prepares dsDNA breaks (DSB) for recombinational DNA repair. Binds to DSBs and unwinds DNA via a highly rapid and processive ATP-dependent bidirectional helicase activity. Unwinds dsDNA until it encounters a Chi (crossover hotspot instigator) sequence from the 3' direction. Cuts ssDNA a few nucleotides 3' to the Chi site. The properties and activities of the enzyme are changed at Chi. The Chi-altered holoenzyme produces a long 3'-ssDNA overhang and facilitates RecA-binding to the ssDNA for homologous DNA recombination and repair. Holoenzyme degrades any linearized DNA that is unable to undergo homologous recombination. In the holoenzyme this subunit recognizes the wild-type Chi sequence, and when added to isolated RecB increases its ATP-dependent helicase processivity.</text>
</comment>
<dbReference type="Proteomes" id="UP000316196">
    <property type="component" value="Unassembled WGS sequence"/>
</dbReference>
<evidence type="ECO:0000313" key="13">
    <source>
        <dbReference type="EMBL" id="TQL57630.1"/>
    </source>
</evidence>
<dbReference type="GO" id="GO:0008854">
    <property type="term" value="F:exodeoxyribonuclease V activity"/>
    <property type="evidence" value="ECO:0007669"/>
    <property type="project" value="InterPro"/>
</dbReference>
<dbReference type="SUPFAM" id="SSF52540">
    <property type="entry name" value="P-loop containing nucleoside triphosphate hydrolases"/>
    <property type="match status" value="2"/>
</dbReference>
<dbReference type="InterPro" id="IPR041500">
    <property type="entry name" value="RecC_C"/>
</dbReference>
<dbReference type="Gene3D" id="3.40.50.10930">
    <property type="match status" value="1"/>
</dbReference>
<evidence type="ECO:0000256" key="8">
    <source>
        <dbReference type="ARBA" id="ARBA00023125"/>
    </source>
</evidence>
<dbReference type="Pfam" id="PF04257">
    <property type="entry name" value="Exonuc_V_gamma"/>
    <property type="match status" value="1"/>
</dbReference>
<evidence type="ECO:0000256" key="2">
    <source>
        <dbReference type="ARBA" id="ARBA00022741"/>
    </source>
</evidence>
<dbReference type="InterPro" id="IPR013986">
    <property type="entry name" value="DExx_box_DNA_helicase_dom_sf"/>
</dbReference>
<keyword evidence="4 10" id="KW-0378">Hydrolase</keyword>
<dbReference type="Pfam" id="PF17946">
    <property type="entry name" value="RecC_C"/>
    <property type="match status" value="1"/>
</dbReference>
<dbReference type="Gene3D" id="3.40.50.300">
    <property type="entry name" value="P-loop containing nucleotide triphosphate hydrolases"/>
    <property type="match status" value="2"/>
</dbReference>
<dbReference type="PIRSF" id="PIRSF000980">
    <property type="entry name" value="RecC"/>
    <property type="match status" value="1"/>
</dbReference>
<dbReference type="GO" id="GO:0003677">
    <property type="term" value="F:DNA binding"/>
    <property type="evidence" value="ECO:0007669"/>
    <property type="project" value="UniProtKB-UniRule"/>
</dbReference>
<evidence type="ECO:0000256" key="11">
    <source>
        <dbReference type="SAM" id="MobiDB-lite"/>
    </source>
</evidence>
<dbReference type="InterPro" id="IPR011335">
    <property type="entry name" value="Restrct_endonuc-II-like"/>
</dbReference>
<sequence>MNTSPSPAMSAATNQTGAPLSGAGVRVVHGASVPLAAELATWLDGTRADPFSADVVCVPSAGVQRWLTQQLAQRFGVCAAIDFQRLDGLCAQVLTVVAGVDDLDPWDPGRLIWSVLDLLDEIAARPDCRVLQRHIAAEHTRRYVVAEQAARRLHRYATLRPGLMRRWTLGDDVDAAGKPLDDAFRWQAHLWRALQGRMDVPDPAQRLISLADDLRADPQIVNLPPRLAVWSPNHLTALHTTVLEALGQDREVVLWLPHSSPQLWHEVADRWSGERTGALPSRDHDPTATIATNPLLARLGRDSRELQGVVEHKAWPSTGVPAEDNADTREETDTLLARVQDAIRRDEAPEVTFEHDPAQGAPEQGKPERGGSEQGGRGHDDDSVMFHRCHGLDRQVEVLREVLLGLLADDPTLEPRDIIVQCANMPEVAPLAHAVFTAPPEGSAHPGQALPVRLADHSLREVNPVLHVLASVLELTTGRASRSDLLDLCAAAPVARRFGWGREGQFEALTELIDAAGVNWGIDATFRSRFRVGTDQNTWASARDRLLLSLFREDDDRHTAGTAVPVEGVESNETDLVGHFAEFVDRVANLVDTASAQATAAQWVTLGHRIIDELTAVAPDDSWQIGHAHGVLADISDTRAKDTTALLRSTDAVAMLSEALSGRPTRSAFGTGAITICTLAPMRQAPHRAVVLLGLDDGVFPRAVRPDGDDLVAVHPQIGDPDPRAADRQAFLDAIMSARQRLVVIHSGFDERTNQPVAAAPPVQDLLDTCVGLGADPAVITRRHPLQSHGESDLCDPPFSFDEVALASAEAARTEPLTPARPVFDDTPLPALEHAEGSPIDIELSDLLSFFRHPGNHYLRARGGISTWQEDEPSEQLPLESDGLDIFQVAQRLLRGLLAGVDADTLLDVERRRGAVPPRAMGSRSLELAMAKAENILRPLERHRRGPLRTVTGQVEIGRFRLSGTVGDIHERCIVSATPSTIRGKRRLQGWINLLALTTFQPEPWEAAIIGSQGSRHQGPVAESTARAALRQLLEIHWQGLHRPVLWPPDCGCELIESGGYLGYRSKMYAHDETWQMLIGPARNIGEAPDFTQVSERVITPMLDHERKLS</sequence>
<dbReference type="GO" id="GO:0003678">
    <property type="term" value="F:DNA helicase activity"/>
    <property type="evidence" value="ECO:0007669"/>
    <property type="project" value="UniProtKB-UniRule"/>
</dbReference>
<dbReference type="EMBL" id="VFOR01000002">
    <property type="protein sequence ID" value="TQL57630.1"/>
    <property type="molecule type" value="Genomic_DNA"/>
</dbReference>
<organism evidence="13 14">
    <name type="scientific">Propioniferax innocua</name>
    <dbReference type="NCBI Taxonomy" id="1753"/>
    <lineage>
        <taxon>Bacteria</taxon>
        <taxon>Bacillati</taxon>
        <taxon>Actinomycetota</taxon>
        <taxon>Actinomycetes</taxon>
        <taxon>Propionibacteriales</taxon>
        <taxon>Propionibacteriaceae</taxon>
        <taxon>Propioniferax</taxon>
    </lineage>
</organism>
<evidence type="ECO:0000256" key="9">
    <source>
        <dbReference type="ARBA" id="ARBA00023204"/>
    </source>
</evidence>
<dbReference type="Gene3D" id="1.10.10.160">
    <property type="match status" value="1"/>
</dbReference>
<comment type="subunit">
    <text evidence="10">Heterotrimer of RecB, RecC and RecD. All subunits contribute to DNA-binding.</text>
</comment>
<dbReference type="PANTHER" id="PTHR30591">
    <property type="entry name" value="RECBCD ENZYME SUBUNIT RECC"/>
    <property type="match status" value="1"/>
</dbReference>
<evidence type="ECO:0000256" key="4">
    <source>
        <dbReference type="ARBA" id="ARBA00022801"/>
    </source>
</evidence>